<dbReference type="Gene3D" id="3.40.50.2000">
    <property type="entry name" value="Glycogen Phosphorylase B"/>
    <property type="match status" value="2"/>
</dbReference>
<keyword evidence="9" id="KW-1185">Reference proteome</keyword>
<feature type="compositionally biased region" description="Acidic residues" evidence="7">
    <location>
        <begin position="24"/>
        <end position="34"/>
    </location>
</feature>
<keyword evidence="4" id="KW-0328">Glycosyltransferase</keyword>
<evidence type="ECO:0000256" key="7">
    <source>
        <dbReference type="SAM" id="MobiDB-lite"/>
    </source>
</evidence>
<evidence type="ECO:0000256" key="3">
    <source>
        <dbReference type="ARBA" id="ARBA00012538"/>
    </source>
</evidence>
<dbReference type="PANTHER" id="PTHR10788">
    <property type="entry name" value="TREHALOSE-6-PHOSPHATE SYNTHASE"/>
    <property type="match status" value="1"/>
</dbReference>
<dbReference type="GO" id="GO:0004805">
    <property type="term" value="F:trehalose-phosphatase activity"/>
    <property type="evidence" value="ECO:0007669"/>
    <property type="project" value="TreeGrafter"/>
</dbReference>
<sequence length="961" mass="109388">MSEKEEYYFYRKDNYSTSSADIEYASENEVEEQSTQENLPVRPRDDTSFKSSSRERSEGSDGLSSSPESPVTTENRPFQELQKQKGEMSPKAAQEEILAQIQRLQLKLTELREVDSTSSIGSHQSHLQTTSSSHSSHQRALESSLGREANFQVHSSMTRSNIGETGHDDSKLGPKLLVVSNRLPVTVTRDNNGTYHFNMSSGGLVSALKGVKSLMSFIWIGWPGTEIDPNEREYVRNKLREDYSCFPVFITDEQANLYYNGFCNDVLWPLFHYVPVPIVSSDGERKFDFKYWQAYSAANYRFAEAVLQVYQEGDYIWVQDYHLLLLPSLLRRRLRDVKIGFFLHIPFPTSEVYRILPVRKELLQGVLAADLIGFHTYDYARHFLSVCTRILGLDSSPKGVNYHSHFAHVGIFPIGIDPNTFHRALEDSNVQQRIQELHEKFIGKKVLLGVDRLDYIKGVPHKLLALEWLLTKHSEWMHKVVLVQIAVPTRTEIEEYKKLSSQTNELVGRINGKFGTVDHSPIMFINQSLAFEELVALYTVADVAIVSSVRDGMNLVSYEYVMCQQANKGVLILSEFAGSAQSLSGAIRVNPWNIEELANAIHEALSMPRREREIKHWKLYRYVTTHTAEYWAKSFFQELDNVVKHRDELRLSLPLLNVKSVTKRMSNARIRLFLLEYEGSLCNSKSLAELNSPTSTHIKILTRLCSDPRNIVVILSGRSKDILEHWFGNYPMGLIAENGCDLKISGVAEWRCLVSSTETEWRDELLPVLQYFTERTPGAYIERKKHSITWHFRDADPEFGSWQANELQLHLTELCSSLPIEVNSGPKYLELRPKGVSRSSTVERLFSILYDEKRTSVDFCFCLGADRCSEDLFAFIHHMKDKANGDSSSSISTKMDAICCAVGLQSSNADAYLQDVEAALAALRELSSHTSATIVDSHLRAHTNALSHVHKPRRRSNAKTK</sequence>
<dbReference type="EMBL" id="JANCYU010000009">
    <property type="protein sequence ID" value="KAK4522953.1"/>
    <property type="molecule type" value="Genomic_DNA"/>
</dbReference>
<keyword evidence="5" id="KW-0808">Transferase</keyword>
<dbReference type="CDD" id="cd03788">
    <property type="entry name" value="GT20_TPS"/>
    <property type="match status" value="1"/>
</dbReference>
<organism evidence="8 9">
    <name type="scientific">Galdieria yellowstonensis</name>
    <dbReference type="NCBI Taxonomy" id="3028027"/>
    <lineage>
        <taxon>Eukaryota</taxon>
        <taxon>Rhodophyta</taxon>
        <taxon>Bangiophyceae</taxon>
        <taxon>Galdieriales</taxon>
        <taxon>Galdieriaceae</taxon>
        <taxon>Galdieria</taxon>
    </lineage>
</organism>
<dbReference type="AlphaFoldDB" id="A0AAV9I6Z6"/>
<accession>A0AAV9I6Z6</accession>
<dbReference type="FunFam" id="3.30.70.1020:FF:000001">
    <property type="entry name" value="Alpha,alpha-trehalose-phosphate synthase [UDP-forming] 1"/>
    <property type="match status" value="1"/>
</dbReference>
<evidence type="ECO:0000256" key="1">
    <source>
        <dbReference type="ARBA" id="ARBA00005409"/>
    </source>
</evidence>
<dbReference type="SUPFAM" id="SSF53756">
    <property type="entry name" value="UDP-Glycosyltransferase/glycogen phosphorylase"/>
    <property type="match status" value="1"/>
</dbReference>
<dbReference type="CDD" id="cd01627">
    <property type="entry name" value="HAD_TPP"/>
    <property type="match status" value="1"/>
</dbReference>
<dbReference type="NCBIfam" id="TIGR00685">
    <property type="entry name" value="T6PP"/>
    <property type="match status" value="1"/>
</dbReference>
<dbReference type="FunFam" id="3.40.50.2000:FF:000010">
    <property type="entry name" value="Alpha,alpha-trehalose-phosphate synthase"/>
    <property type="match status" value="1"/>
</dbReference>
<dbReference type="InterPro" id="IPR001830">
    <property type="entry name" value="Glyco_trans_20"/>
</dbReference>
<comment type="catalytic activity">
    <reaction evidence="6">
        <text>D-glucose 6-phosphate + UDP-alpha-D-glucose = alpha,alpha-trehalose 6-phosphate + UDP + H(+)</text>
        <dbReference type="Rhea" id="RHEA:18889"/>
        <dbReference type="ChEBI" id="CHEBI:15378"/>
        <dbReference type="ChEBI" id="CHEBI:58223"/>
        <dbReference type="ChEBI" id="CHEBI:58429"/>
        <dbReference type="ChEBI" id="CHEBI:58885"/>
        <dbReference type="ChEBI" id="CHEBI:61548"/>
        <dbReference type="EC" id="2.4.1.15"/>
    </reaction>
</comment>
<comment type="caution">
    <text evidence="8">The sequence shown here is derived from an EMBL/GenBank/DDBJ whole genome shotgun (WGS) entry which is preliminary data.</text>
</comment>
<dbReference type="EC" id="2.4.1.15" evidence="3"/>
<dbReference type="GO" id="GO:0005992">
    <property type="term" value="P:trehalose biosynthetic process"/>
    <property type="evidence" value="ECO:0007669"/>
    <property type="project" value="InterPro"/>
</dbReference>
<evidence type="ECO:0000256" key="5">
    <source>
        <dbReference type="ARBA" id="ARBA00022679"/>
    </source>
</evidence>
<dbReference type="PANTHER" id="PTHR10788:SF106">
    <property type="entry name" value="BCDNA.GH08860"/>
    <property type="match status" value="1"/>
</dbReference>
<dbReference type="Gene3D" id="3.30.70.1020">
    <property type="entry name" value="Trehalose-6-phosphate phosphatase related protein, domain 2"/>
    <property type="match status" value="1"/>
</dbReference>
<dbReference type="InterPro" id="IPR012766">
    <property type="entry name" value="Trehalose_OtsA"/>
</dbReference>
<dbReference type="Proteomes" id="UP001300502">
    <property type="component" value="Unassembled WGS sequence"/>
</dbReference>
<dbReference type="SUPFAM" id="SSF56784">
    <property type="entry name" value="HAD-like"/>
    <property type="match status" value="1"/>
</dbReference>
<dbReference type="GO" id="GO:0005829">
    <property type="term" value="C:cytosol"/>
    <property type="evidence" value="ECO:0007669"/>
    <property type="project" value="TreeGrafter"/>
</dbReference>
<feature type="compositionally biased region" description="Low complexity" evidence="7">
    <location>
        <begin position="60"/>
        <end position="70"/>
    </location>
</feature>
<evidence type="ECO:0000256" key="6">
    <source>
        <dbReference type="ARBA" id="ARBA00048039"/>
    </source>
</evidence>
<dbReference type="InterPro" id="IPR003337">
    <property type="entry name" value="Trehalose_PPase"/>
</dbReference>
<dbReference type="NCBIfam" id="TIGR02400">
    <property type="entry name" value="trehalose_OtsA"/>
    <property type="match status" value="1"/>
</dbReference>
<comment type="similarity">
    <text evidence="2">In the C-terminal section; belongs to the trehalose phosphatase family.</text>
</comment>
<gene>
    <name evidence="8" type="ORF">GAYE_PCTG32G0843</name>
</gene>
<feature type="region of interest" description="Disordered" evidence="7">
    <location>
        <begin position="18"/>
        <end position="76"/>
    </location>
</feature>
<dbReference type="FunFam" id="3.40.50.1000:FF:000052">
    <property type="entry name" value="Alpha,alpha-trehalose-phosphate synthase [UDP-forming] 6"/>
    <property type="match status" value="1"/>
</dbReference>
<feature type="region of interest" description="Disordered" evidence="7">
    <location>
        <begin position="117"/>
        <end position="152"/>
    </location>
</feature>
<evidence type="ECO:0000256" key="4">
    <source>
        <dbReference type="ARBA" id="ARBA00022676"/>
    </source>
</evidence>
<comment type="similarity">
    <text evidence="1">In the N-terminal section; belongs to the glycosyltransferase 20 family.</text>
</comment>
<dbReference type="Gene3D" id="3.40.50.1000">
    <property type="entry name" value="HAD superfamily/HAD-like"/>
    <property type="match status" value="1"/>
</dbReference>
<evidence type="ECO:0000313" key="8">
    <source>
        <dbReference type="EMBL" id="KAK4522953.1"/>
    </source>
</evidence>
<dbReference type="GO" id="GO:0003825">
    <property type="term" value="F:alpha,alpha-trehalose-phosphate synthase (UDP-forming) activity"/>
    <property type="evidence" value="ECO:0007669"/>
    <property type="project" value="UniProtKB-EC"/>
</dbReference>
<evidence type="ECO:0000256" key="2">
    <source>
        <dbReference type="ARBA" id="ARBA00006330"/>
    </source>
</evidence>
<dbReference type="NCBIfam" id="NF011071">
    <property type="entry name" value="PRK14501.1"/>
    <property type="match status" value="1"/>
</dbReference>
<reference evidence="8 9" key="1">
    <citation type="submission" date="2022-07" db="EMBL/GenBank/DDBJ databases">
        <title>Genome-wide signatures of adaptation to extreme environments.</title>
        <authorList>
            <person name="Cho C.H."/>
            <person name="Yoon H.S."/>
        </authorList>
    </citation>
    <scope>NUCLEOTIDE SEQUENCE [LARGE SCALE GENOMIC DNA]</scope>
    <source>
        <strain evidence="8 9">108.79 E11</strain>
    </source>
</reference>
<protein>
    <recommendedName>
        <fullName evidence="3">alpha,alpha-trehalose-phosphate synthase (UDP-forming)</fullName>
        <ecNumber evidence="3">2.4.1.15</ecNumber>
    </recommendedName>
</protein>
<name>A0AAV9I6Z6_9RHOD</name>
<dbReference type="InterPro" id="IPR023214">
    <property type="entry name" value="HAD_sf"/>
</dbReference>
<feature type="compositionally biased region" description="Low complexity" evidence="7">
    <location>
        <begin position="122"/>
        <end position="135"/>
    </location>
</feature>
<dbReference type="Pfam" id="PF00982">
    <property type="entry name" value="Glyco_transf_20"/>
    <property type="match status" value="1"/>
</dbReference>
<proteinExistence type="inferred from homology"/>
<dbReference type="FunFam" id="3.40.50.2000:FF:000035">
    <property type="entry name" value="Trehalose-6-phosphate synthase"/>
    <property type="match status" value="1"/>
</dbReference>
<evidence type="ECO:0000313" key="9">
    <source>
        <dbReference type="Proteomes" id="UP001300502"/>
    </source>
</evidence>
<dbReference type="Pfam" id="PF02358">
    <property type="entry name" value="Trehalose_PPase"/>
    <property type="match status" value="1"/>
</dbReference>
<dbReference type="InterPro" id="IPR036412">
    <property type="entry name" value="HAD-like_sf"/>
</dbReference>
<feature type="compositionally biased region" description="Basic and acidic residues" evidence="7">
    <location>
        <begin position="42"/>
        <end position="59"/>
    </location>
</feature>